<name>A0A1X0XSG8_MYCSI</name>
<feature type="region of interest" description="Disordered" evidence="1">
    <location>
        <begin position="1"/>
        <end position="46"/>
    </location>
</feature>
<gene>
    <name evidence="2" type="ORF">B5M45_25455</name>
</gene>
<reference evidence="2 3" key="1">
    <citation type="submission" date="2017-03" db="EMBL/GenBank/DDBJ databases">
        <title>Genomic insights into Mycobacterium simiae human colonization.</title>
        <authorList>
            <person name="Steffani J.L."/>
            <person name="Brunck M.E."/>
            <person name="Cruz E."/>
            <person name="Montiel R."/>
            <person name="Barona F."/>
        </authorList>
    </citation>
    <scope>NUCLEOTIDE SEQUENCE [LARGE SCALE GENOMIC DNA]</scope>
    <source>
        <strain evidence="2 3">MsiGto</strain>
    </source>
</reference>
<keyword evidence="3" id="KW-1185">Reference proteome</keyword>
<protein>
    <submittedName>
        <fullName evidence="2">Uncharacterized protein</fullName>
    </submittedName>
</protein>
<evidence type="ECO:0000256" key="1">
    <source>
        <dbReference type="SAM" id="MobiDB-lite"/>
    </source>
</evidence>
<evidence type="ECO:0000313" key="3">
    <source>
        <dbReference type="Proteomes" id="UP000193040"/>
    </source>
</evidence>
<feature type="compositionally biased region" description="Low complexity" evidence="1">
    <location>
        <begin position="31"/>
        <end position="41"/>
    </location>
</feature>
<sequence>MRRPPDGPDEGRPVTRQDVENAEHRAEQARRAAAAAARSAAGSLETSARLHERLAAVEDETVQQGVGNADVMRESAWFHRQSAAADHKLAELKRQEAEADDR</sequence>
<dbReference type="Proteomes" id="UP000193040">
    <property type="component" value="Unassembled WGS sequence"/>
</dbReference>
<feature type="compositionally biased region" description="Basic and acidic residues" evidence="1">
    <location>
        <begin position="1"/>
        <end position="30"/>
    </location>
</feature>
<evidence type="ECO:0000313" key="2">
    <source>
        <dbReference type="EMBL" id="ORJ55797.1"/>
    </source>
</evidence>
<organism evidence="2 3">
    <name type="scientific">Mycobacterium simiae</name>
    <name type="common">Mycobacterium habana</name>
    <dbReference type="NCBI Taxonomy" id="1784"/>
    <lineage>
        <taxon>Bacteria</taxon>
        <taxon>Bacillati</taxon>
        <taxon>Actinomycetota</taxon>
        <taxon>Actinomycetes</taxon>
        <taxon>Mycobacteriales</taxon>
        <taxon>Mycobacteriaceae</taxon>
        <taxon>Mycobacterium</taxon>
        <taxon>Mycobacterium simiae complex</taxon>
    </lineage>
</organism>
<dbReference type="EMBL" id="MZZM01000030">
    <property type="protein sequence ID" value="ORJ55797.1"/>
    <property type="molecule type" value="Genomic_DNA"/>
</dbReference>
<dbReference type="AlphaFoldDB" id="A0A1X0XSG8"/>
<accession>A0A1X0XSG8</accession>
<comment type="caution">
    <text evidence="2">The sequence shown here is derived from an EMBL/GenBank/DDBJ whole genome shotgun (WGS) entry which is preliminary data.</text>
</comment>
<proteinExistence type="predicted"/>